<sequence>MRKKNKRKKQKYSDVSTVEDRRNFLAAEEVPEGAYGSPINKFEPVENKSTPWQEEQRFHSAFNFPDKDFHDDLPRQVEPKHPLHDHKGDIEPQEEQE</sequence>
<reference evidence="2 3" key="1">
    <citation type="submission" date="2019-12" db="EMBL/GenBank/DDBJ databases">
        <title>The whole genome sequencing of a strain isolated from a Mars analog, Dalangtan Playa.</title>
        <authorList>
            <person name="Huang T."/>
        </authorList>
    </citation>
    <scope>NUCLEOTIDE SEQUENCE [LARGE SCALE GENOMIC DNA]</scope>
    <source>
        <strain evidence="2 3">DP4-553-S</strain>
    </source>
</reference>
<organism evidence="2 3">
    <name type="scientific">Sediminibacillus dalangtanensis</name>
    <dbReference type="NCBI Taxonomy" id="2729421"/>
    <lineage>
        <taxon>Bacteria</taxon>
        <taxon>Bacillati</taxon>
        <taxon>Bacillota</taxon>
        <taxon>Bacilli</taxon>
        <taxon>Bacillales</taxon>
        <taxon>Bacillaceae</taxon>
        <taxon>Sediminibacillus</taxon>
    </lineage>
</organism>
<evidence type="ECO:0008006" key="4">
    <source>
        <dbReference type="Google" id="ProtNLM"/>
    </source>
</evidence>
<evidence type="ECO:0000313" key="3">
    <source>
        <dbReference type="Proteomes" id="UP000665043"/>
    </source>
</evidence>
<dbReference type="RefSeq" id="WP_209365346.1">
    <property type="nucleotide sequence ID" value="NZ_CP046956.1"/>
</dbReference>
<dbReference type="Proteomes" id="UP000665043">
    <property type="component" value="Chromosome"/>
</dbReference>
<protein>
    <recommendedName>
        <fullName evidence="4">Cytosolic protein</fullName>
    </recommendedName>
</protein>
<feature type="compositionally biased region" description="Basic and acidic residues" evidence="1">
    <location>
        <begin position="65"/>
        <end position="90"/>
    </location>
</feature>
<keyword evidence="3" id="KW-1185">Reference proteome</keyword>
<evidence type="ECO:0000256" key="1">
    <source>
        <dbReference type="SAM" id="MobiDB-lite"/>
    </source>
</evidence>
<proteinExistence type="predicted"/>
<name>A0ABX7VUI9_9BACI</name>
<evidence type="ECO:0000313" key="2">
    <source>
        <dbReference type="EMBL" id="QTN00204.1"/>
    </source>
</evidence>
<gene>
    <name evidence="2" type="ORF">ERJ70_13395</name>
</gene>
<accession>A0ABX7VUI9</accession>
<dbReference type="EMBL" id="CP046956">
    <property type="protein sequence ID" value="QTN00204.1"/>
    <property type="molecule type" value="Genomic_DNA"/>
</dbReference>
<feature type="region of interest" description="Disordered" evidence="1">
    <location>
        <begin position="63"/>
        <end position="97"/>
    </location>
</feature>